<dbReference type="AlphaFoldDB" id="A0A0F6CLR4"/>
<sequence>MLFKQKTKSSLNNYQSINISNYIKKRLISAKGFINPLRNN</sequence>
<dbReference type="KEGG" id="mgz:GCW_03995"/>
<accession>A0A0F6CLR4</accession>
<reference evidence="1 2" key="1">
    <citation type="journal article" date="2011" name="PLoS ONE">
        <title>Core proteome of the minimal cell: comparative proteomics of three mollicute species.</title>
        <authorList>
            <person name="Fisunov G.Y."/>
            <person name="Alexeev D.G."/>
            <person name="Bazaleev N.A."/>
            <person name="Ladygina V.G."/>
            <person name="Galyamina M.A."/>
            <person name="Kondratov I.G."/>
            <person name="Zhukova N.A."/>
            <person name="Serebryakova M.V."/>
            <person name="Demina I.A."/>
            <person name="Govorun V.M."/>
        </authorList>
    </citation>
    <scope>NUCLEOTIDE SEQUENCE [LARGE SCALE GENOMIC DNA]</scope>
    <source>
        <strain evidence="1 2">S6</strain>
    </source>
</reference>
<organism evidence="1 2">
    <name type="scientific">Mycoplasmoides gallisepticum S6</name>
    <dbReference type="NCBI Taxonomy" id="1006581"/>
    <lineage>
        <taxon>Bacteria</taxon>
        <taxon>Bacillati</taxon>
        <taxon>Mycoplasmatota</taxon>
        <taxon>Mycoplasmoidales</taxon>
        <taxon>Mycoplasmoidaceae</taxon>
        <taxon>Mycoplasmoides</taxon>
    </lineage>
</organism>
<dbReference type="Proteomes" id="UP000018735">
    <property type="component" value="Chromosome"/>
</dbReference>
<protein>
    <submittedName>
        <fullName evidence="1">Uncharacterized protein</fullName>
    </submittedName>
</protein>
<dbReference type="EMBL" id="CP006916">
    <property type="protein sequence ID" value="AHC00037.1"/>
    <property type="molecule type" value="Genomic_DNA"/>
</dbReference>
<evidence type="ECO:0000313" key="2">
    <source>
        <dbReference type="Proteomes" id="UP000018735"/>
    </source>
</evidence>
<dbReference type="HOGENOM" id="CLU_3292687_0_0_14"/>
<gene>
    <name evidence="1" type="ORF">GCW_03995</name>
</gene>
<evidence type="ECO:0000313" key="1">
    <source>
        <dbReference type="EMBL" id="AHC00037.1"/>
    </source>
</evidence>
<name>A0A0F6CLR4_MYCGL</name>
<proteinExistence type="predicted"/>